<accession>A0A0C2M2V6</accession>
<keyword evidence="2" id="KW-1185">Reference proteome</keyword>
<proteinExistence type="predicted"/>
<gene>
    <name evidence="1" type="ORF">RF11_12830</name>
</gene>
<dbReference type="Proteomes" id="UP000031668">
    <property type="component" value="Unassembled WGS sequence"/>
</dbReference>
<dbReference type="EMBL" id="JWZT01005339">
    <property type="protein sequence ID" value="KII61415.1"/>
    <property type="molecule type" value="Genomic_DNA"/>
</dbReference>
<dbReference type="AlphaFoldDB" id="A0A0C2M2V6"/>
<protein>
    <submittedName>
        <fullName evidence="1">Uncharacterized protein</fullName>
    </submittedName>
</protein>
<sequence>MFKRIQDLKLAKIKVPVERSWKPGVSQIKNDDPPFYHHLNRFFRVSPISKLTEEHFSEKLSRGQDVIIYNLTARQNFTSIKLFNMIHTIFQFINTNCLNKTYLFQHT</sequence>
<organism evidence="1 2">
    <name type="scientific">Thelohanellus kitauei</name>
    <name type="common">Myxosporean</name>
    <dbReference type="NCBI Taxonomy" id="669202"/>
    <lineage>
        <taxon>Eukaryota</taxon>
        <taxon>Metazoa</taxon>
        <taxon>Cnidaria</taxon>
        <taxon>Myxozoa</taxon>
        <taxon>Myxosporea</taxon>
        <taxon>Bivalvulida</taxon>
        <taxon>Platysporina</taxon>
        <taxon>Myxobolidae</taxon>
        <taxon>Thelohanellus</taxon>
    </lineage>
</organism>
<comment type="caution">
    <text evidence="1">The sequence shown here is derived from an EMBL/GenBank/DDBJ whole genome shotgun (WGS) entry which is preliminary data.</text>
</comment>
<reference evidence="1 2" key="1">
    <citation type="journal article" date="2014" name="Genome Biol. Evol.">
        <title>The genome of the myxosporean Thelohanellus kitauei shows adaptations to nutrient acquisition within its fish host.</title>
        <authorList>
            <person name="Yang Y."/>
            <person name="Xiong J."/>
            <person name="Zhou Z."/>
            <person name="Huo F."/>
            <person name="Miao W."/>
            <person name="Ran C."/>
            <person name="Liu Y."/>
            <person name="Zhang J."/>
            <person name="Feng J."/>
            <person name="Wang M."/>
            <person name="Wang M."/>
            <person name="Wang L."/>
            <person name="Yao B."/>
        </authorList>
    </citation>
    <scope>NUCLEOTIDE SEQUENCE [LARGE SCALE GENOMIC DNA]</scope>
    <source>
        <strain evidence="1">Wuqing</strain>
    </source>
</reference>
<evidence type="ECO:0000313" key="2">
    <source>
        <dbReference type="Proteomes" id="UP000031668"/>
    </source>
</evidence>
<evidence type="ECO:0000313" key="1">
    <source>
        <dbReference type="EMBL" id="KII61415.1"/>
    </source>
</evidence>
<name>A0A0C2M2V6_THEKT</name>